<comment type="caution">
    <text evidence="2">The sequence shown here is derived from an EMBL/GenBank/DDBJ whole genome shotgun (WGS) entry which is preliminary data.</text>
</comment>
<name>A0ABY2QDX1_9HYPH</name>
<dbReference type="EMBL" id="SSNY01000002">
    <property type="protein sequence ID" value="THF59176.1"/>
    <property type="molecule type" value="Genomic_DNA"/>
</dbReference>
<evidence type="ECO:0000313" key="2">
    <source>
        <dbReference type="EMBL" id="THF59176.1"/>
    </source>
</evidence>
<keyword evidence="3" id="KW-1185">Reference proteome</keyword>
<gene>
    <name evidence="2" type="ORF">E6C48_04120</name>
</gene>
<protein>
    <submittedName>
        <fullName evidence="2">Uncharacterized protein</fullName>
    </submittedName>
</protein>
<proteinExistence type="predicted"/>
<reference evidence="2 3" key="1">
    <citation type="submission" date="2019-04" db="EMBL/GenBank/DDBJ databases">
        <title>Mesorhizobium composti sp. nov., isolated from compost.</title>
        <authorList>
            <person name="Lin S.-Y."/>
            <person name="Hameed A."/>
            <person name="Hsieh Y.-T."/>
            <person name="Young C.-C."/>
        </authorList>
    </citation>
    <scope>NUCLEOTIDE SEQUENCE [LARGE SCALE GENOMIC DNA]</scope>
    <source>
        <strain evidence="2 3">CC-YTH430</strain>
    </source>
</reference>
<evidence type="ECO:0000313" key="3">
    <source>
        <dbReference type="Proteomes" id="UP000306441"/>
    </source>
</evidence>
<dbReference type="Proteomes" id="UP000306441">
    <property type="component" value="Unassembled WGS sequence"/>
</dbReference>
<sequence length="67" mass="7782">MFPNEPSYKLTFDDAVEVHRMLWEGWFQNRIAAHFDVNPARVSDVKHKRTHMGSYEAARSKYGGRAA</sequence>
<feature type="region of interest" description="Disordered" evidence="1">
    <location>
        <begin position="48"/>
        <end position="67"/>
    </location>
</feature>
<accession>A0ABY2QDX1</accession>
<evidence type="ECO:0000256" key="1">
    <source>
        <dbReference type="SAM" id="MobiDB-lite"/>
    </source>
</evidence>
<organism evidence="2 3">
    <name type="scientific">Ollibium composti</name>
    <dbReference type="NCBI Taxonomy" id="2675109"/>
    <lineage>
        <taxon>Bacteria</taxon>
        <taxon>Pseudomonadati</taxon>
        <taxon>Pseudomonadota</taxon>
        <taxon>Alphaproteobacteria</taxon>
        <taxon>Hyphomicrobiales</taxon>
        <taxon>Phyllobacteriaceae</taxon>
        <taxon>Ollibium</taxon>
    </lineage>
</organism>